<sequence length="122" mass="13886">MAPVKTNDVLQVPAYSQDSESAATEISWSQNLRTRTARYYIVQAKNTSQNNEDVPLYVQDRFYKDQDSNDFISKLPGAKREGDNWVVPIGDRFQYGQRTTLARAAGFVSMTRKISPTNTDSW</sequence>
<dbReference type="EMBL" id="CALLCH030000007">
    <property type="protein sequence ID" value="CAI4213236.1"/>
    <property type="molecule type" value="Genomic_DNA"/>
</dbReference>
<dbReference type="OrthoDB" id="4537670at2759"/>
<dbReference type="AlphaFoldDB" id="A0A9P1H095"/>
<accession>A0A9P1H095</accession>
<evidence type="ECO:0000313" key="2">
    <source>
        <dbReference type="Proteomes" id="UP000838763"/>
    </source>
</evidence>
<keyword evidence="2" id="KW-1185">Reference proteome</keyword>
<name>A0A9P1H095_9PEZI</name>
<proteinExistence type="predicted"/>
<comment type="caution">
    <text evidence="1">The sequence shown here is derived from an EMBL/GenBank/DDBJ whole genome shotgun (WGS) entry which is preliminary data.</text>
</comment>
<protein>
    <submittedName>
        <fullName evidence="1">Uncharacterized protein</fullName>
    </submittedName>
</protein>
<dbReference type="Proteomes" id="UP000838763">
    <property type="component" value="Unassembled WGS sequence"/>
</dbReference>
<organism evidence="1 2">
    <name type="scientific">Parascedosporium putredinis</name>
    <dbReference type="NCBI Taxonomy" id="1442378"/>
    <lineage>
        <taxon>Eukaryota</taxon>
        <taxon>Fungi</taxon>
        <taxon>Dikarya</taxon>
        <taxon>Ascomycota</taxon>
        <taxon>Pezizomycotina</taxon>
        <taxon>Sordariomycetes</taxon>
        <taxon>Hypocreomycetidae</taxon>
        <taxon>Microascales</taxon>
        <taxon>Microascaceae</taxon>
        <taxon>Parascedosporium</taxon>
    </lineage>
</organism>
<gene>
    <name evidence="1" type="ORF">PPNO1_LOCUS2985</name>
</gene>
<evidence type="ECO:0000313" key="1">
    <source>
        <dbReference type="EMBL" id="CAI4213236.1"/>
    </source>
</evidence>
<reference evidence="1" key="1">
    <citation type="submission" date="2022-11" db="EMBL/GenBank/DDBJ databases">
        <authorList>
            <person name="Scott C."/>
            <person name="Bruce N."/>
        </authorList>
    </citation>
    <scope>NUCLEOTIDE SEQUENCE</scope>
</reference>